<reference evidence="2 3" key="1">
    <citation type="journal article" date="2023" name="bioRxiv">
        <title>An intranuclear bacterial parasite of deep-sea mussels expresses apoptosis inhibitors acquired from its host.</title>
        <authorList>
            <person name="Gonzalez Porras M.A."/>
            <person name="Assie A."/>
            <person name="Tietjen M."/>
            <person name="Violette M."/>
            <person name="Kleiner M."/>
            <person name="Gruber-Vodicka H."/>
            <person name="Dubilier N."/>
            <person name="Leisch N."/>
        </authorList>
    </citation>
    <scope>NUCLEOTIDE SEQUENCE [LARGE SCALE GENOMIC DNA]</scope>
    <source>
        <strain evidence="2">IAP13</strain>
    </source>
</reference>
<dbReference type="Pfam" id="PF09012">
    <property type="entry name" value="FeoC"/>
    <property type="match status" value="1"/>
</dbReference>
<protein>
    <submittedName>
        <fullName evidence="2">FeoC-like transcriptional regulator</fullName>
    </submittedName>
</protein>
<gene>
    <name evidence="2" type="ORF">QS748_06655</name>
</gene>
<evidence type="ECO:0000313" key="3">
    <source>
        <dbReference type="Proteomes" id="UP001178148"/>
    </source>
</evidence>
<dbReference type="Proteomes" id="UP001178148">
    <property type="component" value="Unassembled WGS sequence"/>
</dbReference>
<dbReference type="InterPro" id="IPR015102">
    <property type="entry name" value="Tscrpt_reg_HTH_FeoC"/>
</dbReference>
<dbReference type="SUPFAM" id="SSF46785">
    <property type="entry name" value="Winged helix' DNA-binding domain"/>
    <property type="match status" value="1"/>
</dbReference>
<feature type="domain" description="Transcriptional regulator HTH-type FeoC" evidence="1">
    <location>
        <begin position="1"/>
        <end position="66"/>
    </location>
</feature>
<keyword evidence="3" id="KW-1185">Reference proteome</keyword>
<comment type="caution">
    <text evidence="2">The sequence shown here is derived from an EMBL/GenBank/DDBJ whole genome shotgun (WGS) entry which is preliminary data.</text>
</comment>
<dbReference type="EMBL" id="JASXSV010000008">
    <property type="protein sequence ID" value="MDP0588872.1"/>
    <property type="molecule type" value="Genomic_DNA"/>
</dbReference>
<dbReference type="AlphaFoldDB" id="A0AA90NLQ7"/>
<dbReference type="InterPro" id="IPR036388">
    <property type="entry name" value="WH-like_DNA-bd_sf"/>
</dbReference>
<organism evidence="2 3">
    <name type="scientific">Candidatus Endonucleibacter bathymodioli</name>
    <dbReference type="NCBI Taxonomy" id="539814"/>
    <lineage>
        <taxon>Bacteria</taxon>
        <taxon>Pseudomonadati</taxon>
        <taxon>Pseudomonadota</taxon>
        <taxon>Gammaproteobacteria</taxon>
        <taxon>Oceanospirillales</taxon>
        <taxon>Endozoicomonadaceae</taxon>
        <taxon>Candidatus Endonucleibacter</taxon>
    </lineage>
</organism>
<sequence>MLVGVRDYISERGSCSLADISSYFKMSPDAMRGVLSHWIRKGKIKKEFSGCSSGCVSCAPEILELYYWKDGSCNSHNIPLCNLL</sequence>
<name>A0AA90NLQ7_9GAMM</name>
<dbReference type="Gene3D" id="1.10.10.10">
    <property type="entry name" value="Winged helix-like DNA-binding domain superfamily/Winged helix DNA-binding domain"/>
    <property type="match status" value="1"/>
</dbReference>
<accession>A0AA90NLQ7</accession>
<proteinExistence type="predicted"/>
<dbReference type="InterPro" id="IPR036390">
    <property type="entry name" value="WH_DNA-bd_sf"/>
</dbReference>
<evidence type="ECO:0000313" key="2">
    <source>
        <dbReference type="EMBL" id="MDP0588872.1"/>
    </source>
</evidence>
<evidence type="ECO:0000259" key="1">
    <source>
        <dbReference type="Pfam" id="PF09012"/>
    </source>
</evidence>